<sequence length="70" mass="7638">MMSSMMSSGTPRPPGHSAFSSDYLSGPMMGGRTDQWNKTKDKSTPDSFLGFSQTGWEAPWGPACHRSRPV</sequence>
<organism evidence="2 3">
    <name type="scientific">Etheostoma spectabile</name>
    <name type="common">orangethroat darter</name>
    <dbReference type="NCBI Taxonomy" id="54343"/>
    <lineage>
        <taxon>Eukaryota</taxon>
        <taxon>Metazoa</taxon>
        <taxon>Chordata</taxon>
        <taxon>Craniata</taxon>
        <taxon>Vertebrata</taxon>
        <taxon>Euteleostomi</taxon>
        <taxon>Actinopterygii</taxon>
        <taxon>Neopterygii</taxon>
        <taxon>Teleostei</taxon>
        <taxon>Neoteleostei</taxon>
        <taxon>Acanthomorphata</taxon>
        <taxon>Eupercaria</taxon>
        <taxon>Perciformes</taxon>
        <taxon>Percoidei</taxon>
        <taxon>Percidae</taxon>
        <taxon>Etheostomatinae</taxon>
        <taxon>Etheostoma</taxon>
    </lineage>
</organism>
<keyword evidence="3" id="KW-1185">Reference proteome</keyword>
<evidence type="ECO:0000313" key="2">
    <source>
        <dbReference type="EMBL" id="KAA8577488.1"/>
    </source>
</evidence>
<reference evidence="2 3" key="1">
    <citation type="submission" date="2019-08" db="EMBL/GenBank/DDBJ databases">
        <title>A chromosome-level genome assembly, high-density linkage maps, and genome scans reveal the genomic architecture of hybrid incompatibilities underlying speciation via character displacement in darters (Percidae: Etheostominae).</title>
        <authorList>
            <person name="Moran R.L."/>
            <person name="Catchen J.M."/>
            <person name="Fuller R.C."/>
        </authorList>
    </citation>
    <scope>NUCLEOTIDE SEQUENCE [LARGE SCALE GENOMIC DNA]</scope>
    <source>
        <strain evidence="2">EspeVRDwgs_2016</strain>
        <tissue evidence="2">Muscle</tissue>
    </source>
</reference>
<dbReference type="AlphaFoldDB" id="A0A5J5C7C4"/>
<dbReference type="EMBL" id="VOFY01002737">
    <property type="protein sequence ID" value="KAA8577488.1"/>
    <property type="molecule type" value="Genomic_DNA"/>
</dbReference>
<feature type="compositionally biased region" description="Basic and acidic residues" evidence="1">
    <location>
        <begin position="35"/>
        <end position="44"/>
    </location>
</feature>
<evidence type="ECO:0000256" key="1">
    <source>
        <dbReference type="SAM" id="MobiDB-lite"/>
    </source>
</evidence>
<protein>
    <submittedName>
        <fullName evidence="2">Uncharacterized protein</fullName>
    </submittedName>
</protein>
<comment type="caution">
    <text evidence="2">The sequence shown here is derived from an EMBL/GenBank/DDBJ whole genome shotgun (WGS) entry which is preliminary data.</text>
</comment>
<proteinExistence type="predicted"/>
<gene>
    <name evidence="2" type="ORF">FQN60_008552</name>
</gene>
<feature type="region of interest" description="Disordered" evidence="1">
    <location>
        <begin position="1"/>
        <end position="70"/>
    </location>
</feature>
<dbReference type="Proteomes" id="UP000327493">
    <property type="component" value="Unassembled WGS sequence"/>
</dbReference>
<accession>A0A5J5C7C4</accession>
<feature type="compositionally biased region" description="Polar residues" evidence="1">
    <location>
        <begin position="1"/>
        <end position="10"/>
    </location>
</feature>
<name>A0A5J5C7C4_9PERO</name>
<evidence type="ECO:0000313" key="3">
    <source>
        <dbReference type="Proteomes" id="UP000327493"/>
    </source>
</evidence>